<evidence type="ECO:0000256" key="8">
    <source>
        <dbReference type="SAM" id="Phobius"/>
    </source>
</evidence>
<keyword evidence="5" id="KW-0029">Amino-acid transport</keyword>
<keyword evidence="3" id="KW-0813">Transport</keyword>
<gene>
    <name evidence="10" type="ORF">ASTO00021_LOCUS4787</name>
</gene>
<evidence type="ECO:0000256" key="7">
    <source>
        <dbReference type="ARBA" id="ARBA00023136"/>
    </source>
</evidence>
<evidence type="ECO:0000313" key="10">
    <source>
        <dbReference type="EMBL" id="CAE0434489.1"/>
    </source>
</evidence>
<feature type="transmembrane region" description="Helical" evidence="8">
    <location>
        <begin position="74"/>
        <end position="94"/>
    </location>
</feature>
<sequence length="221" mass="24681">MSFAFVCQHSTFIVFNTLKIPTVRVWRRVAIGSLTIVGLLSILLSLSGYLSFFNETQANILNNFPRTGEPAIDAARMFLAMTMILTFPMELFVARHALNNIIFGDPSNMPIPTTRHVVITLSLWTLALIVALTVSNLGLVLELVGAFSGSMIGYIFPALCYLKVRRKNRKALKRVYSDRDLSDERLISSKVFDFHLWANYSMLIFGVIAMITGSVLAIKNA</sequence>
<feature type="transmembrane region" description="Helical" evidence="8">
    <location>
        <begin position="29"/>
        <end position="54"/>
    </location>
</feature>
<dbReference type="Pfam" id="PF01490">
    <property type="entry name" value="Aa_trans"/>
    <property type="match status" value="1"/>
</dbReference>
<evidence type="ECO:0000256" key="2">
    <source>
        <dbReference type="ARBA" id="ARBA00008066"/>
    </source>
</evidence>
<evidence type="ECO:0000256" key="1">
    <source>
        <dbReference type="ARBA" id="ARBA00004141"/>
    </source>
</evidence>
<dbReference type="GO" id="GO:0016020">
    <property type="term" value="C:membrane"/>
    <property type="evidence" value="ECO:0007669"/>
    <property type="project" value="UniProtKB-SubCell"/>
</dbReference>
<feature type="domain" description="Amino acid transporter transmembrane" evidence="9">
    <location>
        <begin position="1"/>
        <end position="176"/>
    </location>
</feature>
<dbReference type="EMBL" id="HBIN01006547">
    <property type="protein sequence ID" value="CAE0434489.1"/>
    <property type="molecule type" value="Transcribed_RNA"/>
</dbReference>
<dbReference type="AlphaFoldDB" id="A0A7S3LKT7"/>
<comment type="subcellular location">
    <subcellularLocation>
        <location evidence="1">Membrane</location>
        <topology evidence="1">Multi-pass membrane protein</topology>
    </subcellularLocation>
</comment>
<comment type="similarity">
    <text evidence="2">Belongs to the amino acid/polyamine transporter 2 family.</text>
</comment>
<feature type="transmembrane region" description="Helical" evidence="8">
    <location>
        <begin position="197"/>
        <end position="218"/>
    </location>
</feature>
<feature type="transmembrane region" description="Helical" evidence="8">
    <location>
        <begin position="115"/>
        <end position="137"/>
    </location>
</feature>
<organism evidence="10">
    <name type="scientific">Aplanochytrium stocchinoi</name>
    <dbReference type="NCBI Taxonomy" id="215587"/>
    <lineage>
        <taxon>Eukaryota</taxon>
        <taxon>Sar</taxon>
        <taxon>Stramenopiles</taxon>
        <taxon>Bigyra</taxon>
        <taxon>Labyrinthulomycetes</taxon>
        <taxon>Thraustochytrida</taxon>
        <taxon>Thraustochytriidae</taxon>
        <taxon>Aplanochytrium</taxon>
    </lineage>
</organism>
<reference evidence="10" key="1">
    <citation type="submission" date="2021-01" db="EMBL/GenBank/DDBJ databases">
        <authorList>
            <person name="Corre E."/>
            <person name="Pelletier E."/>
            <person name="Niang G."/>
            <person name="Scheremetjew M."/>
            <person name="Finn R."/>
            <person name="Kale V."/>
            <person name="Holt S."/>
            <person name="Cochrane G."/>
            <person name="Meng A."/>
            <person name="Brown T."/>
            <person name="Cohen L."/>
        </authorList>
    </citation>
    <scope>NUCLEOTIDE SEQUENCE</scope>
    <source>
        <strain evidence="10">GSBS06</strain>
    </source>
</reference>
<keyword evidence="4 8" id="KW-0812">Transmembrane</keyword>
<keyword evidence="7 8" id="KW-0472">Membrane</keyword>
<keyword evidence="6 8" id="KW-1133">Transmembrane helix</keyword>
<proteinExistence type="inferred from homology"/>
<dbReference type="GO" id="GO:0015179">
    <property type="term" value="F:L-amino acid transmembrane transporter activity"/>
    <property type="evidence" value="ECO:0007669"/>
    <property type="project" value="TreeGrafter"/>
</dbReference>
<dbReference type="InterPro" id="IPR013057">
    <property type="entry name" value="AA_transpt_TM"/>
</dbReference>
<evidence type="ECO:0000256" key="3">
    <source>
        <dbReference type="ARBA" id="ARBA00022448"/>
    </source>
</evidence>
<name>A0A7S3LKT7_9STRA</name>
<dbReference type="PANTHER" id="PTHR22950">
    <property type="entry name" value="AMINO ACID TRANSPORTER"/>
    <property type="match status" value="1"/>
</dbReference>
<evidence type="ECO:0000256" key="5">
    <source>
        <dbReference type="ARBA" id="ARBA00022970"/>
    </source>
</evidence>
<evidence type="ECO:0000259" key="9">
    <source>
        <dbReference type="Pfam" id="PF01490"/>
    </source>
</evidence>
<accession>A0A7S3LKT7</accession>
<evidence type="ECO:0000256" key="6">
    <source>
        <dbReference type="ARBA" id="ARBA00022989"/>
    </source>
</evidence>
<feature type="transmembrane region" description="Helical" evidence="8">
    <location>
        <begin position="143"/>
        <end position="164"/>
    </location>
</feature>
<evidence type="ECO:0000256" key="4">
    <source>
        <dbReference type="ARBA" id="ARBA00022692"/>
    </source>
</evidence>
<dbReference type="PANTHER" id="PTHR22950:SF458">
    <property type="entry name" value="SODIUM-COUPLED NEUTRAL AMINO ACID TRANSPORTER 11-RELATED"/>
    <property type="match status" value="1"/>
</dbReference>
<protein>
    <recommendedName>
        <fullName evidence="9">Amino acid transporter transmembrane domain-containing protein</fullName>
    </recommendedName>
</protein>